<organism evidence="2 3">
    <name type="scientific">Methylomonas lenta</name>
    <dbReference type="NCBI Taxonomy" id="980561"/>
    <lineage>
        <taxon>Bacteria</taxon>
        <taxon>Pseudomonadati</taxon>
        <taxon>Pseudomonadota</taxon>
        <taxon>Gammaproteobacteria</taxon>
        <taxon>Methylococcales</taxon>
        <taxon>Methylococcaceae</taxon>
        <taxon>Methylomonas</taxon>
    </lineage>
</organism>
<name>A0A177MZF1_9GAMM</name>
<comment type="caution">
    <text evidence="2">The sequence shown here is derived from an EMBL/GenBank/DDBJ whole genome shotgun (WGS) entry which is preliminary data.</text>
</comment>
<dbReference type="EMBL" id="LUUI01000146">
    <property type="protein sequence ID" value="OAI10991.1"/>
    <property type="molecule type" value="Genomic_DNA"/>
</dbReference>
<proteinExistence type="predicted"/>
<feature type="transmembrane region" description="Helical" evidence="1">
    <location>
        <begin position="156"/>
        <end position="172"/>
    </location>
</feature>
<feature type="transmembrane region" description="Helical" evidence="1">
    <location>
        <begin position="75"/>
        <end position="92"/>
    </location>
</feature>
<dbReference type="Proteomes" id="UP000078476">
    <property type="component" value="Unassembled WGS sequence"/>
</dbReference>
<evidence type="ECO:0000313" key="3">
    <source>
        <dbReference type="Proteomes" id="UP000078476"/>
    </source>
</evidence>
<evidence type="ECO:0000256" key="1">
    <source>
        <dbReference type="SAM" id="Phobius"/>
    </source>
</evidence>
<protein>
    <submittedName>
        <fullName evidence="2">Uncharacterized protein</fullName>
    </submittedName>
</protein>
<feature type="transmembrane region" description="Helical" evidence="1">
    <location>
        <begin position="179"/>
        <end position="200"/>
    </location>
</feature>
<feature type="transmembrane region" description="Helical" evidence="1">
    <location>
        <begin position="220"/>
        <end position="242"/>
    </location>
</feature>
<dbReference type="STRING" id="980561.A1359_15370"/>
<gene>
    <name evidence="2" type="ORF">A1359_15370</name>
</gene>
<evidence type="ECO:0000313" key="2">
    <source>
        <dbReference type="EMBL" id="OAI10991.1"/>
    </source>
</evidence>
<dbReference type="OrthoDB" id="977790at2"/>
<feature type="transmembrane region" description="Helical" evidence="1">
    <location>
        <begin position="46"/>
        <end position="63"/>
    </location>
</feature>
<reference evidence="2 3" key="1">
    <citation type="submission" date="2016-03" db="EMBL/GenBank/DDBJ databases">
        <authorList>
            <person name="Ploux O."/>
        </authorList>
    </citation>
    <scope>NUCLEOTIDE SEQUENCE [LARGE SCALE GENOMIC DNA]</scope>
    <source>
        <strain evidence="2 3">R-45370</strain>
    </source>
</reference>
<dbReference type="RefSeq" id="WP_066986355.1">
    <property type="nucleotide sequence ID" value="NZ_LUUI01000146.1"/>
</dbReference>
<keyword evidence="1" id="KW-0812">Transmembrane</keyword>
<keyword evidence="3" id="KW-1185">Reference proteome</keyword>
<feature type="transmembrane region" description="Helical" evidence="1">
    <location>
        <begin position="104"/>
        <end position="121"/>
    </location>
</feature>
<feature type="transmembrane region" description="Helical" evidence="1">
    <location>
        <begin position="23"/>
        <end position="40"/>
    </location>
</feature>
<dbReference type="AlphaFoldDB" id="A0A177MZF1"/>
<sequence length="258" mass="28635">MTMFALPHFPAVDSVAEHKQRDYFIAAFTFVTTTICLTTDGFAPQFMQYVLAFFGWLFLIAFLRGECKYVRTQVAVAILFAVVGEYFASIYMKGYVYRFENVPVYVPAGHGLVYLTAVALGRSGLFIQYARRIAIFVVSICGLWAFWGISGWSQRQDVIGAILFGVFLLYLLKGRSPMVYLGAFFITSWLEIVGTSAGTWEWAVIDPASKLPQGNPPSGVAAWYCLVDAVAIAGAGPLLDLLSRTAKYFRNQQAMIGK</sequence>
<feature type="transmembrane region" description="Helical" evidence="1">
    <location>
        <begin position="133"/>
        <end position="150"/>
    </location>
</feature>
<keyword evidence="1" id="KW-1133">Transmembrane helix</keyword>
<keyword evidence="1" id="KW-0472">Membrane</keyword>
<accession>A0A177MZF1</accession>